<name>A0A1Q5PJY2_9ACTO</name>
<reference evidence="3" key="1">
    <citation type="submission" date="2016-11" db="EMBL/GenBank/DDBJ databases">
        <title>Actinomyces gypaetusis sp. nov. isolated from Gypaetus barbatus in Qinghai Tibet Plateau China.</title>
        <authorList>
            <person name="Meng X."/>
        </authorList>
    </citation>
    <scope>NUCLEOTIDE SEQUENCE [LARGE SCALE GENOMIC DNA]</scope>
    <source>
        <strain evidence="3">DSM 15383</strain>
    </source>
</reference>
<keyword evidence="3" id="KW-1185">Reference proteome</keyword>
<protein>
    <recommendedName>
        <fullName evidence="1">Bacterial SCP orthologue domain-containing protein</fullName>
    </recommendedName>
</protein>
<dbReference type="InterPro" id="IPR041629">
    <property type="entry name" value="SCP_3"/>
</dbReference>
<gene>
    <name evidence="2" type="ORF">BM477_07430</name>
</gene>
<dbReference type="Pfam" id="PF17844">
    <property type="entry name" value="SCP_3"/>
    <property type="match status" value="1"/>
</dbReference>
<dbReference type="RefSeq" id="WP_075362062.1">
    <property type="nucleotide sequence ID" value="NZ_MPDM01000009.1"/>
</dbReference>
<accession>A0A1Q5PJY2</accession>
<dbReference type="STRING" id="156892.BM477_07430"/>
<dbReference type="OrthoDB" id="8481083at2"/>
<organism evidence="2 3">
    <name type="scientific">Boudabousia marimammalium</name>
    <dbReference type="NCBI Taxonomy" id="156892"/>
    <lineage>
        <taxon>Bacteria</taxon>
        <taxon>Bacillati</taxon>
        <taxon>Actinomycetota</taxon>
        <taxon>Actinomycetes</taxon>
        <taxon>Actinomycetales</taxon>
        <taxon>Actinomycetaceae</taxon>
        <taxon>Boudabousia</taxon>
    </lineage>
</organism>
<proteinExistence type="predicted"/>
<dbReference type="EMBL" id="MPDM01000009">
    <property type="protein sequence ID" value="OKL46251.1"/>
    <property type="molecule type" value="Genomic_DNA"/>
</dbReference>
<comment type="caution">
    <text evidence="2">The sequence shown here is derived from an EMBL/GenBank/DDBJ whole genome shotgun (WGS) entry which is preliminary data.</text>
</comment>
<sequence>MPRRRIDDTKGRQALTAAATELQHLLSGDDTQTGAGGVLTKLGEISPAQLDAALDRPTLLTAARWALEELAERAPGRAVEVRVPPAGAVQILGGTVHRRGTPPAVIEMSMSVWVLLAAGQLSWDEAEGAALLQASGERATLRDLLPLL</sequence>
<evidence type="ECO:0000259" key="1">
    <source>
        <dbReference type="Pfam" id="PF17844"/>
    </source>
</evidence>
<feature type="domain" description="Bacterial SCP orthologue" evidence="1">
    <location>
        <begin position="55"/>
        <end position="147"/>
    </location>
</feature>
<evidence type="ECO:0000313" key="2">
    <source>
        <dbReference type="EMBL" id="OKL46251.1"/>
    </source>
</evidence>
<evidence type="ECO:0000313" key="3">
    <source>
        <dbReference type="Proteomes" id="UP000186465"/>
    </source>
</evidence>
<dbReference type="AlphaFoldDB" id="A0A1Q5PJY2"/>
<dbReference type="Proteomes" id="UP000186465">
    <property type="component" value="Unassembled WGS sequence"/>
</dbReference>
<dbReference type="Gene3D" id="3.30.1050.40">
    <property type="match status" value="1"/>
</dbReference>